<organism evidence="2 3">
    <name type="scientific">Pontiella desulfatans</name>
    <dbReference type="NCBI Taxonomy" id="2750659"/>
    <lineage>
        <taxon>Bacteria</taxon>
        <taxon>Pseudomonadati</taxon>
        <taxon>Kiritimatiellota</taxon>
        <taxon>Kiritimatiellia</taxon>
        <taxon>Kiritimatiellales</taxon>
        <taxon>Pontiellaceae</taxon>
        <taxon>Pontiella</taxon>
    </lineage>
</organism>
<keyword evidence="1" id="KW-0472">Membrane</keyword>
<keyword evidence="1" id="KW-1133">Transmembrane helix</keyword>
<reference evidence="2 3" key="1">
    <citation type="submission" date="2019-04" db="EMBL/GenBank/DDBJ databases">
        <authorList>
            <person name="Van Vliet M D."/>
        </authorList>
    </citation>
    <scope>NUCLEOTIDE SEQUENCE [LARGE SCALE GENOMIC DNA]</scope>
    <source>
        <strain evidence="2 3">F1</strain>
    </source>
</reference>
<dbReference type="InterPro" id="IPR012902">
    <property type="entry name" value="N_methyl_site"/>
</dbReference>
<sequence>MTTKEKRASLATTSTSMRRKGGSSIVEVLVALTVFALFVSGATKMMLAHRQMSDMAREHYTAANIAKNRLELIRSFEFGQVDSFLENKVPVDKSGAPDPEGYFRRTTQVDSINDNLIELIVTVEIRDRKTLGFDGSNEYLRTFFAQYLTEDSSVGGGVAPNSTS</sequence>
<evidence type="ECO:0008006" key="4">
    <source>
        <dbReference type="Google" id="ProtNLM"/>
    </source>
</evidence>
<dbReference type="RefSeq" id="WP_136078103.1">
    <property type="nucleotide sequence ID" value="NZ_CAAHFG010000001.1"/>
</dbReference>
<name>A0A6C2TXK1_PONDE</name>
<dbReference type="Pfam" id="PF07963">
    <property type="entry name" value="N_methyl"/>
    <property type="match status" value="1"/>
</dbReference>
<proteinExistence type="predicted"/>
<keyword evidence="1" id="KW-0812">Transmembrane</keyword>
<dbReference type="EMBL" id="CAAHFG010000001">
    <property type="protein sequence ID" value="VGO12438.1"/>
    <property type="molecule type" value="Genomic_DNA"/>
</dbReference>
<keyword evidence="3" id="KW-1185">Reference proteome</keyword>
<dbReference type="Proteomes" id="UP000366872">
    <property type="component" value="Unassembled WGS sequence"/>
</dbReference>
<accession>A0A6C2TXK1</accession>
<dbReference type="AlphaFoldDB" id="A0A6C2TXK1"/>
<feature type="transmembrane region" description="Helical" evidence="1">
    <location>
        <begin position="25"/>
        <end position="47"/>
    </location>
</feature>
<gene>
    <name evidence="2" type="ORF">PDESU_00990</name>
</gene>
<evidence type="ECO:0000313" key="2">
    <source>
        <dbReference type="EMBL" id="VGO12438.1"/>
    </source>
</evidence>
<evidence type="ECO:0000313" key="3">
    <source>
        <dbReference type="Proteomes" id="UP000366872"/>
    </source>
</evidence>
<protein>
    <recommendedName>
        <fullName evidence="4">Type II secretion system protein I</fullName>
    </recommendedName>
</protein>
<evidence type="ECO:0000256" key="1">
    <source>
        <dbReference type="SAM" id="Phobius"/>
    </source>
</evidence>